<accession>A0A3N4NPD7</accession>
<feature type="transmembrane region" description="Helical" evidence="1">
    <location>
        <begin position="108"/>
        <end position="133"/>
    </location>
</feature>
<keyword evidence="3" id="KW-1185">Reference proteome</keyword>
<sequence length="190" mass="22068">MIKKTEHCLLCEHQQNNFMSGVYCGITQKKPEFDKTCDSIKFDKVLEEKILENNIELKLVELTKVDTIGHFIIFLSIGIACLFLGIFLVDTYWLKFMEDPYIHGRYSLAVMIVILAIGVGIIIFATAPVNLYLRKYKIAKLKKKKLDDILKVYNLTYNINLSFQKKWPDMLEVTKDLKIYTIAKKGKHII</sequence>
<evidence type="ECO:0000256" key="1">
    <source>
        <dbReference type="SAM" id="Phobius"/>
    </source>
</evidence>
<gene>
    <name evidence="2" type="ORF">EGM88_06990</name>
</gene>
<evidence type="ECO:0000313" key="3">
    <source>
        <dbReference type="Proteomes" id="UP000270856"/>
    </source>
</evidence>
<name>A0A3N4NPD7_9FLAO</name>
<comment type="caution">
    <text evidence="2">The sequence shown here is derived from an EMBL/GenBank/DDBJ whole genome shotgun (WGS) entry which is preliminary data.</text>
</comment>
<keyword evidence="1" id="KW-0472">Membrane</keyword>
<reference evidence="2 3" key="1">
    <citation type="submission" date="2018-11" db="EMBL/GenBank/DDBJ databases">
        <title>Aureibaculum marinum gen. nov., sp. nov., a member of the family Flavobacteriaceae isolated from the Bohai Sea.</title>
        <authorList>
            <person name="Ji X."/>
        </authorList>
    </citation>
    <scope>NUCLEOTIDE SEQUENCE [LARGE SCALE GENOMIC DNA]</scope>
    <source>
        <strain evidence="2 3">BH-SD17</strain>
    </source>
</reference>
<dbReference type="EMBL" id="RPFJ01000007">
    <property type="protein sequence ID" value="RPD98232.1"/>
    <property type="molecule type" value="Genomic_DNA"/>
</dbReference>
<dbReference type="OrthoDB" id="762068at2"/>
<protein>
    <submittedName>
        <fullName evidence="2">Uncharacterized protein</fullName>
    </submittedName>
</protein>
<dbReference type="AlphaFoldDB" id="A0A3N4NPD7"/>
<feature type="transmembrane region" description="Helical" evidence="1">
    <location>
        <begin position="68"/>
        <end position="88"/>
    </location>
</feature>
<proteinExistence type="predicted"/>
<keyword evidence="1" id="KW-0812">Transmembrane</keyword>
<dbReference type="Proteomes" id="UP000270856">
    <property type="component" value="Unassembled WGS sequence"/>
</dbReference>
<evidence type="ECO:0000313" key="2">
    <source>
        <dbReference type="EMBL" id="RPD98232.1"/>
    </source>
</evidence>
<keyword evidence="1" id="KW-1133">Transmembrane helix</keyword>
<organism evidence="2 3">
    <name type="scientific">Aureibaculum marinum</name>
    <dbReference type="NCBI Taxonomy" id="2487930"/>
    <lineage>
        <taxon>Bacteria</taxon>
        <taxon>Pseudomonadati</taxon>
        <taxon>Bacteroidota</taxon>
        <taxon>Flavobacteriia</taxon>
        <taxon>Flavobacteriales</taxon>
        <taxon>Flavobacteriaceae</taxon>
        <taxon>Aureibaculum</taxon>
    </lineage>
</organism>